<feature type="domain" description="AP2/ERF" evidence="8">
    <location>
        <begin position="55"/>
        <end position="125"/>
    </location>
</feature>
<feature type="region of interest" description="Disordered" evidence="7">
    <location>
        <begin position="231"/>
        <end position="275"/>
    </location>
</feature>
<dbReference type="Gene3D" id="3.30.730.10">
    <property type="entry name" value="AP2/ERF domain"/>
    <property type="match status" value="2"/>
</dbReference>
<keyword evidence="6" id="KW-0539">Nucleus</keyword>
<proteinExistence type="predicted"/>
<accession>A0AAV1HWM9</accession>
<dbReference type="Proteomes" id="UP001314263">
    <property type="component" value="Unassembled WGS sequence"/>
</dbReference>
<dbReference type="EMBL" id="CAUYUE010000003">
    <property type="protein sequence ID" value="CAK0755202.1"/>
    <property type="molecule type" value="Genomic_DNA"/>
</dbReference>
<reference evidence="9 10" key="1">
    <citation type="submission" date="2023-10" db="EMBL/GenBank/DDBJ databases">
        <authorList>
            <person name="Maclean D."/>
            <person name="Macfadyen A."/>
        </authorList>
    </citation>
    <scope>NUCLEOTIDE SEQUENCE [LARGE SCALE GENOMIC DNA]</scope>
</reference>
<dbReference type="GO" id="GO:0003700">
    <property type="term" value="F:DNA-binding transcription factor activity"/>
    <property type="evidence" value="ECO:0007669"/>
    <property type="project" value="InterPro"/>
</dbReference>
<organism evidence="9 10">
    <name type="scientific">Coccomyxa viridis</name>
    <dbReference type="NCBI Taxonomy" id="1274662"/>
    <lineage>
        <taxon>Eukaryota</taxon>
        <taxon>Viridiplantae</taxon>
        <taxon>Chlorophyta</taxon>
        <taxon>core chlorophytes</taxon>
        <taxon>Trebouxiophyceae</taxon>
        <taxon>Trebouxiophyceae incertae sedis</taxon>
        <taxon>Coccomyxaceae</taxon>
        <taxon>Coccomyxa</taxon>
    </lineage>
</organism>
<dbReference type="SUPFAM" id="SSF54171">
    <property type="entry name" value="DNA-binding domain"/>
    <property type="match status" value="2"/>
</dbReference>
<dbReference type="CDD" id="cd00018">
    <property type="entry name" value="AP2"/>
    <property type="match status" value="2"/>
</dbReference>
<dbReference type="PROSITE" id="PS51032">
    <property type="entry name" value="AP2_ERF"/>
    <property type="match status" value="2"/>
</dbReference>
<evidence type="ECO:0000256" key="1">
    <source>
        <dbReference type="ARBA" id="ARBA00004123"/>
    </source>
</evidence>
<dbReference type="Pfam" id="PF00847">
    <property type="entry name" value="AP2"/>
    <property type="match status" value="1"/>
</dbReference>
<keyword evidence="5" id="KW-0804">Transcription</keyword>
<dbReference type="AlphaFoldDB" id="A0AAV1HWM9"/>
<evidence type="ECO:0000256" key="5">
    <source>
        <dbReference type="ARBA" id="ARBA00023163"/>
    </source>
</evidence>
<evidence type="ECO:0000256" key="6">
    <source>
        <dbReference type="ARBA" id="ARBA00023242"/>
    </source>
</evidence>
<feature type="compositionally biased region" description="Low complexity" evidence="7">
    <location>
        <begin position="242"/>
        <end position="261"/>
    </location>
</feature>
<sequence>MVQTETLSPASGPVQEPMPFHTVSASNSSDGPRVSGQVGPASLKKRSSNFSTSSEFRGVTRHSTTGRFEAHLWDSSWARPRTGKGGRARGKQVYLGGWRTEDEAAEAYDLASIKYWGTEASLNFTWERYVGRSAELQDMSREEVVSMLKRRSTGFSRGQSKYRGVTRHHQQGRWEARIGRVRGKRYLYLGTFDSEEEAARAYDIAAIRHRGEKAVTNFSTSLYAVSTQGRGLLQPSTDDPLPSARVASAGSSSGALGPIPSLDSPPSPAFTDLDSLYTSPSLSTPEFGLEHQHSGALLQSLLPELYAWADSLQAVQFPETATGPCDTASGASSGDAALPAHQSGQDVTGVACLSSSELSGMHQAWATDSSSTMCTFQEAAAQMLQGLSDDEVRQMDGMLASLEGFL</sequence>
<feature type="compositionally biased region" description="Polar residues" evidence="7">
    <location>
        <begin position="48"/>
        <end position="61"/>
    </location>
</feature>
<protein>
    <recommendedName>
        <fullName evidence="8">AP2/ERF domain-containing protein</fullName>
    </recommendedName>
</protein>
<evidence type="ECO:0000256" key="2">
    <source>
        <dbReference type="ARBA" id="ARBA00022737"/>
    </source>
</evidence>
<keyword evidence="3" id="KW-0805">Transcription regulation</keyword>
<evidence type="ECO:0000313" key="10">
    <source>
        <dbReference type="Proteomes" id="UP001314263"/>
    </source>
</evidence>
<keyword evidence="4" id="KW-0238">DNA-binding</keyword>
<dbReference type="PANTHER" id="PTHR32467">
    <property type="entry name" value="AP2-LIKE ETHYLENE-RESPONSIVE TRANSCRIPTION FACTOR"/>
    <property type="match status" value="1"/>
</dbReference>
<dbReference type="GO" id="GO:0005634">
    <property type="term" value="C:nucleus"/>
    <property type="evidence" value="ECO:0007669"/>
    <property type="project" value="UniProtKB-SubCell"/>
</dbReference>
<dbReference type="InterPro" id="IPR016177">
    <property type="entry name" value="DNA-bd_dom_sf"/>
</dbReference>
<evidence type="ECO:0000256" key="4">
    <source>
        <dbReference type="ARBA" id="ARBA00023125"/>
    </source>
</evidence>
<evidence type="ECO:0000259" key="8">
    <source>
        <dbReference type="PROSITE" id="PS51032"/>
    </source>
</evidence>
<feature type="region of interest" description="Disordered" evidence="7">
    <location>
        <begin position="1"/>
        <end position="61"/>
    </location>
</feature>
<evidence type="ECO:0000313" key="9">
    <source>
        <dbReference type="EMBL" id="CAK0755202.1"/>
    </source>
</evidence>
<evidence type="ECO:0000256" key="3">
    <source>
        <dbReference type="ARBA" id="ARBA00023015"/>
    </source>
</evidence>
<feature type="domain" description="AP2/ERF" evidence="8">
    <location>
        <begin position="161"/>
        <end position="219"/>
    </location>
</feature>
<keyword evidence="2" id="KW-0677">Repeat</keyword>
<keyword evidence="10" id="KW-1185">Reference proteome</keyword>
<comment type="caution">
    <text evidence="9">The sequence shown here is derived from an EMBL/GenBank/DDBJ whole genome shotgun (WGS) entry which is preliminary data.</text>
</comment>
<evidence type="ECO:0000256" key="7">
    <source>
        <dbReference type="SAM" id="MobiDB-lite"/>
    </source>
</evidence>
<dbReference type="InterPro" id="IPR001471">
    <property type="entry name" value="AP2/ERF_dom"/>
</dbReference>
<gene>
    <name evidence="9" type="ORF">CVIRNUC_002356</name>
</gene>
<dbReference type="GO" id="GO:0003677">
    <property type="term" value="F:DNA binding"/>
    <property type="evidence" value="ECO:0007669"/>
    <property type="project" value="UniProtKB-KW"/>
</dbReference>
<comment type="subcellular location">
    <subcellularLocation>
        <location evidence="1">Nucleus</location>
    </subcellularLocation>
</comment>
<name>A0AAV1HWM9_9CHLO</name>
<dbReference type="PANTHER" id="PTHR32467:SF90">
    <property type="entry name" value="AP2-LIKE ETHYLENE-RESPONSIVE TRANSCRIPTION FACTOR AIL1"/>
    <property type="match status" value="1"/>
</dbReference>
<dbReference type="FunFam" id="3.30.730.10:FF:000002">
    <property type="entry name" value="AP2-like ethylene-responsive transcription factor"/>
    <property type="match status" value="1"/>
</dbReference>
<dbReference type="SMART" id="SM00380">
    <property type="entry name" value="AP2"/>
    <property type="match status" value="2"/>
</dbReference>
<dbReference type="InterPro" id="IPR036955">
    <property type="entry name" value="AP2/ERF_dom_sf"/>
</dbReference>